<dbReference type="AlphaFoldDB" id="A0A1Y1ZQ72"/>
<protein>
    <submittedName>
        <fullName evidence="2">Uncharacterized protein</fullName>
    </submittedName>
</protein>
<comment type="caution">
    <text evidence="2">The sequence shown here is derived from an EMBL/GenBank/DDBJ whole genome shotgun (WGS) entry which is preliminary data.</text>
</comment>
<dbReference type="Proteomes" id="UP000193144">
    <property type="component" value="Unassembled WGS sequence"/>
</dbReference>
<dbReference type="EMBL" id="MCFA01000054">
    <property type="protein sequence ID" value="ORY12147.1"/>
    <property type="molecule type" value="Genomic_DNA"/>
</dbReference>
<proteinExistence type="predicted"/>
<feature type="compositionally biased region" description="Polar residues" evidence="1">
    <location>
        <begin position="1"/>
        <end position="15"/>
    </location>
</feature>
<feature type="region of interest" description="Disordered" evidence="1">
    <location>
        <begin position="102"/>
        <end position="123"/>
    </location>
</feature>
<evidence type="ECO:0000313" key="2">
    <source>
        <dbReference type="EMBL" id="ORY12147.1"/>
    </source>
</evidence>
<keyword evidence="3" id="KW-1185">Reference proteome</keyword>
<sequence>MSSESKTFRATQSIGTGRDPSPREASLSFPRLAGSNLWETFPSIFKPHKYYILRANPSMPLSKHLPSSWHPGPREGTSNIDSPSKVPQYSVDLQWCRDISSTTETGPQTTVLPPRSSSTTPQNGTGLFLFPGRLTRKPLVLHCFSACLDRYRVRTSGPLRV</sequence>
<evidence type="ECO:0000256" key="1">
    <source>
        <dbReference type="SAM" id="MobiDB-lite"/>
    </source>
</evidence>
<feature type="region of interest" description="Disordered" evidence="1">
    <location>
        <begin position="1"/>
        <end position="27"/>
    </location>
</feature>
<name>A0A1Y1ZQ72_9PLEO</name>
<gene>
    <name evidence="2" type="ORF">BCR34DRAFT_309344</name>
</gene>
<organism evidence="2 3">
    <name type="scientific">Clohesyomyces aquaticus</name>
    <dbReference type="NCBI Taxonomy" id="1231657"/>
    <lineage>
        <taxon>Eukaryota</taxon>
        <taxon>Fungi</taxon>
        <taxon>Dikarya</taxon>
        <taxon>Ascomycota</taxon>
        <taxon>Pezizomycotina</taxon>
        <taxon>Dothideomycetes</taxon>
        <taxon>Pleosporomycetidae</taxon>
        <taxon>Pleosporales</taxon>
        <taxon>Lindgomycetaceae</taxon>
        <taxon>Clohesyomyces</taxon>
    </lineage>
</organism>
<accession>A0A1Y1ZQ72</accession>
<reference evidence="2 3" key="1">
    <citation type="submission" date="2016-07" db="EMBL/GenBank/DDBJ databases">
        <title>Pervasive Adenine N6-methylation of Active Genes in Fungi.</title>
        <authorList>
            <consortium name="DOE Joint Genome Institute"/>
            <person name="Mondo S.J."/>
            <person name="Dannebaum R.O."/>
            <person name="Kuo R.C."/>
            <person name="Labutti K."/>
            <person name="Haridas S."/>
            <person name="Kuo A."/>
            <person name="Salamov A."/>
            <person name="Ahrendt S.R."/>
            <person name="Lipzen A."/>
            <person name="Sullivan W."/>
            <person name="Andreopoulos W.B."/>
            <person name="Clum A."/>
            <person name="Lindquist E."/>
            <person name="Daum C."/>
            <person name="Ramamoorthy G.K."/>
            <person name="Gryganskyi A."/>
            <person name="Culley D."/>
            <person name="Magnuson J.K."/>
            <person name="James T.Y."/>
            <person name="O'Malley M.A."/>
            <person name="Stajich J.E."/>
            <person name="Spatafora J.W."/>
            <person name="Visel A."/>
            <person name="Grigoriev I.V."/>
        </authorList>
    </citation>
    <scope>NUCLEOTIDE SEQUENCE [LARGE SCALE GENOMIC DNA]</scope>
    <source>
        <strain evidence="2 3">CBS 115471</strain>
    </source>
</reference>
<feature type="region of interest" description="Disordered" evidence="1">
    <location>
        <begin position="63"/>
        <end position="83"/>
    </location>
</feature>
<evidence type="ECO:0000313" key="3">
    <source>
        <dbReference type="Proteomes" id="UP000193144"/>
    </source>
</evidence>